<dbReference type="Proteomes" id="UP000824366">
    <property type="component" value="Chromosome"/>
</dbReference>
<feature type="compositionally biased region" description="Polar residues" evidence="1">
    <location>
        <begin position="48"/>
        <end position="59"/>
    </location>
</feature>
<organism evidence="2 3">
    <name type="scientific">Rhodoferax lithotrophicus</name>
    <dbReference type="NCBI Taxonomy" id="2798804"/>
    <lineage>
        <taxon>Bacteria</taxon>
        <taxon>Pseudomonadati</taxon>
        <taxon>Pseudomonadota</taxon>
        <taxon>Betaproteobacteria</taxon>
        <taxon>Burkholderiales</taxon>
        <taxon>Comamonadaceae</taxon>
        <taxon>Rhodoferax</taxon>
    </lineage>
</organism>
<dbReference type="RefSeq" id="WP_223908439.1">
    <property type="nucleotide sequence ID" value="NZ_AP024238.1"/>
</dbReference>
<dbReference type="EMBL" id="AP024238">
    <property type="protein sequence ID" value="BCO25909.1"/>
    <property type="molecule type" value="Genomic_DNA"/>
</dbReference>
<protein>
    <recommendedName>
        <fullName evidence="4">Plasmid stabilization protein</fullName>
    </recommendedName>
</protein>
<evidence type="ECO:0008006" key="4">
    <source>
        <dbReference type="Google" id="ProtNLM"/>
    </source>
</evidence>
<feature type="region of interest" description="Disordered" evidence="1">
    <location>
        <begin position="42"/>
        <end position="108"/>
    </location>
</feature>
<gene>
    <name evidence="2" type="ORF">MIZ03_0788</name>
</gene>
<evidence type="ECO:0000256" key="1">
    <source>
        <dbReference type="SAM" id="MobiDB-lite"/>
    </source>
</evidence>
<name>A0ABM7MI74_9BURK</name>
<proteinExistence type="predicted"/>
<evidence type="ECO:0000313" key="2">
    <source>
        <dbReference type="EMBL" id="BCO25909.1"/>
    </source>
</evidence>
<accession>A0ABM7MI74</accession>
<keyword evidence="3" id="KW-1185">Reference proteome</keyword>
<reference evidence="2 3" key="1">
    <citation type="journal article" date="2021" name="Microbiol. Spectr.">
        <title>A Single Bacterium Capable of Oxidation and Reduction of Iron at Circumneutral pH.</title>
        <authorList>
            <person name="Kato S."/>
            <person name="Ohkuma M."/>
        </authorList>
    </citation>
    <scope>NUCLEOTIDE SEQUENCE [LARGE SCALE GENOMIC DNA]</scope>
    <source>
        <strain evidence="2 3">MIZ03</strain>
    </source>
</reference>
<sequence length="108" mass="11686">MPSKTWSAKRERQYTHIKDSLLEGGKPEAVAQEIAARVVNKERAQHGESVTASASSINDMSAGRRGGLRSHQGPGGRTVLQLRNEARQRGLPGRSAMNKAQLEAALAR</sequence>
<evidence type="ECO:0000313" key="3">
    <source>
        <dbReference type="Proteomes" id="UP000824366"/>
    </source>
</evidence>